<sequence>MITLPLTNDEVLAYLLLRALLVLFLFLAVQLTRLYTASTANPQLTTNFFHTYYPNHGLKEWSELYKKANFPDVNQMLSRTQPLSHMPVSSHHQGYTILLPVSKEHKNDGSTYKVDDVHTRPHHPERISVEFKTKNRPRDSGSRARTSKKLQPQDYRPQKASVERPDGHKKKKKEHQESIGLVEPKASDRDQMSAKSFPGQANFLPKPENVVSK</sequence>
<name>A0ACC2SLP0_9FUNG</name>
<protein>
    <submittedName>
        <fullName evidence="1">Uncharacterized protein</fullName>
    </submittedName>
</protein>
<evidence type="ECO:0000313" key="2">
    <source>
        <dbReference type="Proteomes" id="UP001165960"/>
    </source>
</evidence>
<dbReference type="Proteomes" id="UP001165960">
    <property type="component" value="Unassembled WGS sequence"/>
</dbReference>
<proteinExistence type="predicted"/>
<evidence type="ECO:0000313" key="1">
    <source>
        <dbReference type="EMBL" id="KAJ9063240.1"/>
    </source>
</evidence>
<dbReference type="EMBL" id="QTSX02004975">
    <property type="protein sequence ID" value="KAJ9063240.1"/>
    <property type="molecule type" value="Genomic_DNA"/>
</dbReference>
<gene>
    <name evidence="1" type="ORF">DSO57_1002144</name>
</gene>
<organism evidence="1 2">
    <name type="scientific">Entomophthora muscae</name>
    <dbReference type="NCBI Taxonomy" id="34485"/>
    <lineage>
        <taxon>Eukaryota</taxon>
        <taxon>Fungi</taxon>
        <taxon>Fungi incertae sedis</taxon>
        <taxon>Zoopagomycota</taxon>
        <taxon>Entomophthoromycotina</taxon>
        <taxon>Entomophthoromycetes</taxon>
        <taxon>Entomophthorales</taxon>
        <taxon>Entomophthoraceae</taxon>
        <taxon>Entomophthora</taxon>
    </lineage>
</organism>
<accession>A0ACC2SLP0</accession>
<comment type="caution">
    <text evidence="1">The sequence shown here is derived from an EMBL/GenBank/DDBJ whole genome shotgun (WGS) entry which is preliminary data.</text>
</comment>
<keyword evidence="2" id="KW-1185">Reference proteome</keyword>
<reference evidence="1" key="1">
    <citation type="submission" date="2022-04" db="EMBL/GenBank/DDBJ databases">
        <title>Genome of the entomopathogenic fungus Entomophthora muscae.</title>
        <authorList>
            <person name="Elya C."/>
            <person name="Lovett B.R."/>
            <person name="Lee E."/>
            <person name="Macias A.M."/>
            <person name="Hajek A.E."/>
            <person name="De Bivort B.L."/>
            <person name="Kasson M.T."/>
            <person name="De Fine Licht H.H."/>
            <person name="Stajich J.E."/>
        </authorList>
    </citation>
    <scope>NUCLEOTIDE SEQUENCE</scope>
    <source>
        <strain evidence="1">Berkeley</strain>
    </source>
</reference>